<proteinExistence type="predicted"/>
<keyword evidence="1" id="KW-0812">Transmembrane</keyword>
<evidence type="ECO:0000256" key="1">
    <source>
        <dbReference type="SAM" id="Phobius"/>
    </source>
</evidence>
<feature type="transmembrane region" description="Helical" evidence="1">
    <location>
        <begin position="30"/>
        <end position="51"/>
    </location>
</feature>
<gene>
    <name evidence="2" type="ORF">FJR74_02530</name>
</gene>
<dbReference type="Proteomes" id="UP000316851">
    <property type="component" value="Unassembled WGS sequence"/>
</dbReference>
<keyword evidence="3" id="KW-1185">Reference proteome</keyword>
<dbReference type="EMBL" id="VHHP01000006">
    <property type="protein sequence ID" value="TPR53542.1"/>
    <property type="molecule type" value="Genomic_DNA"/>
</dbReference>
<evidence type="ECO:0000313" key="2">
    <source>
        <dbReference type="EMBL" id="TPR53542.1"/>
    </source>
</evidence>
<accession>A0ABY2YZH6</accession>
<organism evidence="2 3">
    <name type="scientific">Metamycoplasma neophronis</name>
    <dbReference type="NCBI Taxonomy" id="872983"/>
    <lineage>
        <taxon>Bacteria</taxon>
        <taxon>Bacillati</taxon>
        <taxon>Mycoplasmatota</taxon>
        <taxon>Mycoplasmoidales</taxon>
        <taxon>Metamycoplasmataceae</taxon>
        <taxon>Metamycoplasma</taxon>
    </lineage>
</organism>
<feature type="transmembrane region" description="Helical" evidence="1">
    <location>
        <begin position="57"/>
        <end position="80"/>
    </location>
</feature>
<protein>
    <submittedName>
        <fullName evidence="2">Uncharacterized protein</fullName>
    </submittedName>
</protein>
<feature type="transmembrane region" description="Helical" evidence="1">
    <location>
        <begin position="374"/>
        <end position="398"/>
    </location>
</feature>
<keyword evidence="1" id="KW-1133">Transmembrane helix</keyword>
<feature type="transmembrane region" description="Helical" evidence="1">
    <location>
        <begin position="298"/>
        <end position="322"/>
    </location>
</feature>
<name>A0ABY2YZH6_9BACT</name>
<keyword evidence="1" id="KW-0472">Membrane</keyword>
<evidence type="ECO:0000313" key="3">
    <source>
        <dbReference type="Proteomes" id="UP000316851"/>
    </source>
</evidence>
<reference evidence="2" key="1">
    <citation type="submission" date="2019-06" db="EMBL/GenBank/DDBJ databases">
        <title>Mycoplasma neophronis type strain whole genome sequence.</title>
        <authorList>
            <person name="Spergser J."/>
        </authorList>
    </citation>
    <scope>NUCLEOTIDE SEQUENCE [LARGE SCALE GENOMIC DNA]</scope>
    <source>
        <strain evidence="2">DSM 24097</strain>
    </source>
</reference>
<comment type="caution">
    <text evidence="2">The sequence shown here is derived from an EMBL/GenBank/DDBJ whole genome shotgun (WGS) entry which is preliminary data.</text>
</comment>
<feature type="transmembrane region" description="Helical" evidence="1">
    <location>
        <begin position="252"/>
        <end position="278"/>
    </location>
</feature>
<dbReference type="RefSeq" id="WP_140914971.1">
    <property type="nucleotide sequence ID" value="NZ_VHHP01000006.1"/>
</dbReference>
<feature type="transmembrane region" description="Helical" evidence="1">
    <location>
        <begin position="334"/>
        <end position="354"/>
    </location>
</feature>
<sequence>MKKNKLNEILKLARNEIYPIKGLKAIARSYVIWSIFAFFFLGSFFGTYFATINKLEIKYILIYCFCYISLWTTLLVLTFLRIYSREKAIYYFDYDLYRSIKFIRLNFKIRLAFDYLKEVDEQLLTLKKTEFSSSKEKLFYSFFDNFNIDGLKHIFDRHFEAKKQSINKIMIWKILLNEFNLRRVTYDALAIFISKNQSFIKNWINKNIKIEKEINFKDVSLLNDELYSVFILFKNKEALIQDKNNKEAKKGYLINLFTSILSFLWYASLVFAMTSALAFEKEAPSFLIRYKESFNDAFTFLTLVCYALLILCNTFIIYSFIFNVKNHKFDKKNLIFSSISLAIILIVSVFAIFWNEYTAYYAYEKDYFLLKILLMVATVLFGFYASIVLFIPNISLCLRFKQDRRITKAQLINII</sequence>